<dbReference type="Gene3D" id="3.90.190.20">
    <property type="entry name" value="Mur ligase, C-terminal domain"/>
    <property type="match status" value="1"/>
</dbReference>
<keyword evidence="3 10" id="KW-0132">Cell division</keyword>
<dbReference type="HAMAP" id="MF_02019">
    <property type="entry name" value="MurF"/>
    <property type="match status" value="1"/>
</dbReference>
<dbReference type="Pfam" id="PF08245">
    <property type="entry name" value="Mur_ligase_M"/>
    <property type="match status" value="1"/>
</dbReference>
<keyword evidence="1 10" id="KW-0963">Cytoplasm</keyword>
<dbReference type="PATRIC" id="fig|398512.5.peg.209"/>
<sequence>MQTLGLKEIIEATKGELIFGELEKGINGICTDSRKVVEGSLFIPIKGENFDGHAFIKDCLMKGAAASLTSEDVQGLDVMNGKAVIKVQDTLAALGDIARYYRALFNIPLVGITGSVGKTSTKDMIACVLQQKFNILKTSGNFNNHIGLPLTVMNMERDYEAAVLEMGMSGLGEISYLTKIAKPSIAVITNIGMSHIEKLGSKQNILKAKMEIMEGLPDDGIVILNGDDSLLYGLKGYLKYKTVYYGTEDGLDLQAYNIKTMGESGTCFEVTIGNNDYKVHIPVPGTHNVYNALAAIAVGLHMGISIESIIKGIASYSPANMRLNIVGHKGYKIINDAYNASPQSMESALDVLKDTSEGNRTIAVLGDMLEMGEWAYKAHVGVGKYVASKEINYLVTVGENGRNIAHGALEAGIPAKRVFSFRKNDEVKEFLKNFVEEGDFILIKGSRGMKMEEIAQGLME</sequence>
<dbReference type="InterPro" id="IPR036565">
    <property type="entry name" value="Mur-like_cat_sf"/>
</dbReference>
<dbReference type="Pfam" id="PF02875">
    <property type="entry name" value="Mur_ligase_C"/>
    <property type="match status" value="1"/>
</dbReference>
<dbReference type="InterPro" id="IPR000713">
    <property type="entry name" value="Mur_ligase_N"/>
</dbReference>
<keyword evidence="9 10" id="KW-0961">Cell wall biogenesis/degradation</keyword>
<dbReference type="GO" id="GO:0051301">
    <property type="term" value="P:cell division"/>
    <property type="evidence" value="ECO:0007669"/>
    <property type="project" value="UniProtKB-KW"/>
</dbReference>
<comment type="function">
    <text evidence="10 11">Involved in cell wall formation. Catalyzes the final step in the synthesis of UDP-N-acetylmuramoyl-pentapeptide, the precursor of murein.</text>
</comment>
<dbReference type="InterPro" id="IPR005863">
    <property type="entry name" value="UDP-N-AcMur_synth"/>
</dbReference>
<dbReference type="Pfam" id="PF01225">
    <property type="entry name" value="Mur_ligase"/>
    <property type="match status" value="1"/>
</dbReference>
<dbReference type="SUPFAM" id="SSF53623">
    <property type="entry name" value="MurD-like peptide ligases, catalytic domain"/>
    <property type="match status" value="1"/>
</dbReference>
<accession>A0A0L6JGD6</accession>
<evidence type="ECO:0000259" key="12">
    <source>
        <dbReference type="Pfam" id="PF01225"/>
    </source>
</evidence>
<name>A0A0L6JGD6_9FIRM</name>
<dbReference type="InterPro" id="IPR036615">
    <property type="entry name" value="Mur_ligase_C_dom_sf"/>
</dbReference>
<organism evidence="15 16">
    <name type="scientific">Pseudobacteroides cellulosolvens ATCC 35603 = DSM 2933</name>
    <dbReference type="NCBI Taxonomy" id="398512"/>
    <lineage>
        <taxon>Bacteria</taxon>
        <taxon>Bacillati</taxon>
        <taxon>Bacillota</taxon>
        <taxon>Clostridia</taxon>
        <taxon>Eubacteriales</taxon>
        <taxon>Oscillospiraceae</taxon>
        <taxon>Pseudobacteroides</taxon>
    </lineage>
</organism>
<dbReference type="InterPro" id="IPR004101">
    <property type="entry name" value="Mur_ligase_C"/>
</dbReference>
<evidence type="ECO:0000256" key="6">
    <source>
        <dbReference type="ARBA" id="ARBA00022960"/>
    </source>
</evidence>
<evidence type="ECO:0000256" key="5">
    <source>
        <dbReference type="ARBA" id="ARBA00022840"/>
    </source>
</evidence>
<gene>
    <name evidence="10" type="primary">murF</name>
    <name evidence="15" type="ORF">Bccel_0198</name>
</gene>
<evidence type="ECO:0000256" key="3">
    <source>
        <dbReference type="ARBA" id="ARBA00022618"/>
    </source>
</evidence>
<dbReference type="PANTHER" id="PTHR43024:SF1">
    <property type="entry name" value="UDP-N-ACETYLMURAMOYL-TRIPEPTIDE--D-ALANYL-D-ALANINE LIGASE"/>
    <property type="match status" value="1"/>
</dbReference>
<evidence type="ECO:0000256" key="7">
    <source>
        <dbReference type="ARBA" id="ARBA00022984"/>
    </source>
</evidence>
<feature type="binding site" evidence="10">
    <location>
        <begin position="114"/>
        <end position="120"/>
    </location>
    <ligand>
        <name>ATP</name>
        <dbReference type="ChEBI" id="CHEBI:30616"/>
    </ligand>
</feature>
<evidence type="ECO:0000259" key="14">
    <source>
        <dbReference type="Pfam" id="PF08245"/>
    </source>
</evidence>
<dbReference type="STRING" id="398512.Bccel_0198"/>
<keyword evidence="8 10" id="KW-0131">Cell cycle</keyword>
<dbReference type="NCBIfam" id="TIGR01143">
    <property type="entry name" value="murF"/>
    <property type="match status" value="1"/>
</dbReference>
<comment type="pathway">
    <text evidence="10 11">Cell wall biogenesis; peptidoglycan biosynthesis.</text>
</comment>
<dbReference type="GO" id="GO:0009252">
    <property type="term" value="P:peptidoglycan biosynthetic process"/>
    <property type="evidence" value="ECO:0007669"/>
    <property type="project" value="UniProtKB-UniRule"/>
</dbReference>
<dbReference type="SUPFAM" id="SSF53244">
    <property type="entry name" value="MurD-like peptide ligases, peptide-binding domain"/>
    <property type="match status" value="1"/>
</dbReference>
<comment type="catalytic activity">
    <reaction evidence="10 11">
        <text>D-alanyl-D-alanine + UDP-N-acetyl-alpha-D-muramoyl-L-alanyl-gamma-D-glutamyl-meso-2,6-diaminopimelate + ATP = UDP-N-acetyl-alpha-D-muramoyl-L-alanyl-gamma-D-glutamyl-meso-2,6-diaminopimeloyl-D-alanyl-D-alanine + ADP + phosphate + H(+)</text>
        <dbReference type="Rhea" id="RHEA:28374"/>
        <dbReference type="ChEBI" id="CHEBI:15378"/>
        <dbReference type="ChEBI" id="CHEBI:30616"/>
        <dbReference type="ChEBI" id="CHEBI:43474"/>
        <dbReference type="ChEBI" id="CHEBI:57822"/>
        <dbReference type="ChEBI" id="CHEBI:61386"/>
        <dbReference type="ChEBI" id="CHEBI:83905"/>
        <dbReference type="ChEBI" id="CHEBI:456216"/>
        <dbReference type="EC" id="6.3.2.10"/>
    </reaction>
</comment>
<dbReference type="Proteomes" id="UP000036923">
    <property type="component" value="Unassembled WGS sequence"/>
</dbReference>
<dbReference type="AlphaFoldDB" id="A0A0L6JGD6"/>
<dbReference type="UniPathway" id="UPA00219"/>
<reference evidence="16" key="1">
    <citation type="submission" date="2015-07" db="EMBL/GenBank/DDBJ databases">
        <title>Near-Complete Genome Sequence of the Cellulolytic Bacterium Bacteroides (Pseudobacteroides) cellulosolvens ATCC 35603.</title>
        <authorList>
            <person name="Dassa B."/>
            <person name="Utturkar S.M."/>
            <person name="Klingeman D.M."/>
            <person name="Hurt R.A."/>
            <person name="Keller M."/>
            <person name="Xu J."/>
            <person name="Reddy Y.H.K."/>
            <person name="Borovok I."/>
            <person name="Grinberg I.R."/>
            <person name="Lamed R."/>
            <person name="Zhivin O."/>
            <person name="Bayer E.A."/>
            <person name="Brown S.D."/>
        </authorList>
    </citation>
    <scope>NUCLEOTIDE SEQUENCE [LARGE SCALE GENOMIC DNA]</scope>
    <source>
        <strain evidence="16">DSM 2933</strain>
    </source>
</reference>
<evidence type="ECO:0000313" key="15">
    <source>
        <dbReference type="EMBL" id="KNY24941.1"/>
    </source>
</evidence>
<dbReference type="Gene3D" id="3.40.1390.10">
    <property type="entry name" value="MurE/MurF, N-terminal domain"/>
    <property type="match status" value="1"/>
</dbReference>
<keyword evidence="2 10" id="KW-0436">Ligase</keyword>
<proteinExistence type="inferred from homology"/>
<keyword evidence="7 10" id="KW-0573">Peptidoglycan synthesis</keyword>
<dbReference type="GO" id="GO:0005737">
    <property type="term" value="C:cytoplasm"/>
    <property type="evidence" value="ECO:0007669"/>
    <property type="project" value="UniProtKB-SubCell"/>
</dbReference>
<protein>
    <recommendedName>
        <fullName evidence="10 11">UDP-N-acetylmuramoyl-tripeptide--D-alanyl-D-alanine ligase</fullName>
        <ecNumber evidence="10 11">6.3.2.10</ecNumber>
    </recommendedName>
    <alternativeName>
        <fullName evidence="10">D-alanyl-D-alanine-adding enzyme</fullName>
    </alternativeName>
</protein>
<keyword evidence="6 10" id="KW-0133">Cell shape</keyword>
<evidence type="ECO:0000313" key="16">
    <source>
        <dbReference type="Proteomes" id="UP000036923"/>
    </source>
</evidence>
<dbReference type="InterPro" id="IPR051046">
    <property type="entry name" value="MurCDEF_CellWall_CoF430Synth"/>
</dbReference>
<dbReference type="InterPro" id="IPR035911">
    <property type="entry name" value="MurE/MurF_N"/>
</dbReference>
<comment type="subcellular location">
    <subcellularLocation>
        <location evidence="10 11">Cytoplasm</location>
    </subcellularLocation>
</comment>
<evidence type="ECO:0000256" key="1">
    <source>
        <dbReference type="ARBA" id="ARBA00022490"/>
    </source>
</evidence>
<dbReference type="EMBL" id="LGTC01000001">
    <property type="protein sequence ID" value="KNY24941.1"/>
    <property type="molecule type" value="Genomic_DNA"/>
</dbReference>
<keyword evidence="5 10" id="KW-0067">ATP-binding</keyword>
<evidence type="ECO:0000256" key="10">
    <source>
        <dbReference type="HAMAP-Rule" id="MF_02019"/>
    </source>
</evidence>
<dbReference type="eggNOG" id="COG0770">
    <property type="taxonomic scope" value="Bacteria"/>
</dbReference>
<dbReference type="InterPro" id="IPR013221">
    <property type="entry name" value="Mur_ligase_cen"/>
</dbReference>
<evidence type="ECO:0000256" key="9">
    <source>
        <dbReference type="ARBA" id="ARBA00023316"/>
    </source>
</evidence>
<feature type="domain" description="Mur ligase N-terminal catalytic" evidence="12">
    <location>
        <begin position="26"/>
        <end position="101"/>
    </location>
</feature>
<dbReference type="PANTHER" id="PTHR43024">
    <property type="entry name" value="UDP-N-ACETYLMURAMOYL-TRIPEPTIDE--D-ALANYL-D-ALANINE LIGASE"/>
    <property type="match status" value="1"/>
</dbReference>
<dbReference type="EC" id="6.3.2.10" evidence="10 11"/>
<evidence type="ECO:0000256" key="2">
    <source>
        <dbReference type="ARBA" id="ARBA00022598"/>
    </source>
</evidence>
<feature type="domain" description="Mur ligase central" evidence="14">
    <location>
        <begin position="112"/>
        <end position="298"/>
    </location>
</feature>
<dbReference type="Gene3D" id="3.40.1190.10">
    <property type="entry name" value="Mur-like, catalytic domain"/>
    <property type="match status" value="1"/>
</dbReference>
<dbReference type="GO" id="GO:0071555">
    <property type="term" value="P:cell wall organization"/>
    <property type="evidence" value="ECO:0007669"/>
    <property type="project" value="UniProtKB-KW"/>
</dbReference>
<comment type="caution">
    <text evidence="15">The sequence shown here is derived from an EMBL/GenBank/DDBJ whole genome shotgun (WGS) entry which is preliminary data.</text>
</comment>
<feature type="domain" description="Mur ligase C-terminal" evidence="13">
    <location>
        <begin position="321"/>
        <end position="447"/>
    </location>
</feature>
<evidence type="ECO:0000256" key="11">
    <source>
        <dbReference type="RuleBase" id="RU004136"/>
    </source>
</evidence>
<dbReference type="GO" id="GO:0005524">
    <property type="term" value="F:ATP binding"/>
    <property type="evidence" value="ECO:0007669"/>
    <property type="project" value="UniProtKB-UniRule"/>
</dbReference>
<dbReference type="GO" id="GO:0047480">
    <property type="term" value="F:UDP-N-acetylmuramoyl-tripeptide-D-alanyl-D-alanine ligase activity"/>
    <property type="evidence" value="ECO:0007669"/>
    <property type="project" value="UniProtKB-UniRule"/>
</dbReference>
<dbReference type="GO" id="GO:0008360">
    <property type="term" value="P:regulation of cell shape"/>
    <property type="evidence" value="ECO:0007669"/>
    <property type="project" value="UniProtKB-KW"/>
</dbReference>
<dbReference type="RefSeq" id="WP_036939629.1">
    <property type="nucleotide sequence ID" value="NZ_JQKC01000009.1"/>
</dbReference>
<dbReference type="SUPFAM" id="SSF63418">
    <property type="entry name" value="MurE/MurF N-terminal domain"/>
    <property type="match status" value="1"/>
</dbReference>
<keyword evidence="16" id="KW-1185">Reference proteome</keyword>
<dbReference type="OrthoDB" id="9801978at2"/>
<keyword evidence="4 10" id="KW-0547">Nucleotide-binding</keyword>
<evidence type="ECO:0000256" key="4">
    <source>
        <dbReference type="ARBA" id="ARBA00022741"/>
    </source>
</evidence>
<dbReference type="GO" id="GO:0008766">
    <property type="term" value="F:UDP-N-acetylmuramoylalanyl-D-glutamyl-2,6-diaminopimelate-D-alanyl-D-alanine ligase activity"/>
    <property type="evidence" value="ECO:0007669"/>
    <property type="project" value="RHEA"/>
</dbReference>
<evidence type="ECO:0000256" key="8">
    <source>
        <dbReference type="ARBA" id="ARBA00023306"/>
    </source>
</evidence>
<comment type="similarity">
    <text evidence="10">Belongs to the MurCDEF family. MurF subfamily.</text>
</comment>
<evidence type="ECO:0000259" key="13">
    <source>
        <dbReference type="Pfam" id="PF02875"/>
    </source>
</evidence>